<feature type="region of interest" description="Disordered" evidence="1">
    <location>
        <begin position="1"/>
        <end position="35"/>
    </location>
</feature>
<sequence length="35" mass="4127">MTARKVQRRDVTSGTASSVAMSKWRWKQQQCRQTE</sequence>
<reference evidence="2" key="2">
    <citation type="journal article" date="2015" name="Data Brief">
        <title>Shoot transcriptome of the giant reed, Arundo donax.</title>
        <authorList>
            <person name="Barrero R.A."/>
            <person name="Guerrero F.D."/>
            <person name="Moolhuijzen P."/>
            <person name="Goolsby J.A."/>
            <person name="Tidwell J."/>
            <person name="Bellgard S.E."/>
            <person name="Bellgard M.I."/>
        </authorList>
    </citation>
    <scope>NUCLEOTIDE SEQUENCE</scope>
    <source>
        <tissue evidence="2">Shoot tissue taken approximately 20 cm above the soil surface</tissue>
    </source>
</reference>
<name>A0A0A9GLZ0_ARUDO</name>
<organism evidence="2">
    <name type="scientific">Arundo donax</name>
    <name type="common">Giant reed</name>
    <name type="synonym">Donax arundinaceus</name>
    <dbReference type="NCBI Taxonomy" id="35708"/>
    <lineage>
        <taxon>Eukaryota</taxon>
        <taxon>Viridiplantae</taxon>
        <taxon>Streptophyta</taxon>
        <taxon>Embryophyta</taxon>
        <taxon>Tracheophyta</taxon>
        <taxon>Spermatophyta</taxon>
        <taxon>Magnoliopsida</taxon>
        <taxon>Liliopsida</taxon>
        <taxon>Poales</taxon>
        <taxon>Poaceae</taxon>
        <taxon>PACMAD clade</taxon>
        <taxon>Arundinoideae</taxon>
        <taxon>Arundineae</taxon>
        <taxon>Arundo</taxon>
    </lineage>
</organism>
<protein>
    <submittedName>
        <fullName evidence="2">Uncharacterized protein</fullName>
    </submittedName>
</protein>
<dbReference type="EMBL" id="GBRH01173447">
    <property type="protein sequence ID" value="JAE24449.1"/>
    <property type="molecule type" value="Transcribed_RNA"/>
</dbReference>
<accession>A0A0A9GLZ0</accession>
<dbReference type="AlphaFoldDB" id="A0A0A9GLZ0"/>
<evidence type="ECO:0000256" key="1">
    <source>
        <dbReference type="SAM" id="MobiDB-lite"/>
    </source>
</evidence>
<reference evidence="2" key="1">
    <citation type="submission" date="2014-09" db="EMBL/GenBank/DDBJ databases">
        <authorList>
            <person name="Magalhaes I.L.F."/>
            <person name="Oliveira U."/>
            <person name="Santos F.R."/>
            <person name="Vidigal T.H.D.A."/>
            <person name="Brescovit A.D."/>
            <person name="Santos A.J."/>
        </authorList>
    </citation>
    <scope>NUCLEOTIDE SEQUENCE</scope>
    <source>
        <tissue evidence="2">Shoot tissue taken approximately 20 cm above the soil surface</tissue>
    </source>
</reference>
<proteinExistence type="predicted"/>
<evidence type="ECO:0000313" key="2">
    <source>
        <dbReference type="EMBL" id="JAE24449.1"/>
    </source>
</evidence>